<dbReference type="Proteomes" id="UP000234914">
    <property type="component" value="Unassembled WGS sequence"/>
</dbReference>
<dbReference type="PANTHER" id="PTHR34610">
    <property type="entry name" value="SSL7007 PROTEIN"/>
    <property type="match status" value="1"/>
</dbReference>
<dbReference type="RefSeq" id="WP_101963929.1">
    <property type="nucleotide sequence ID" value="NZ_PKJS01000003.1"/>
</dbReference>
<evidence type="ECO:0000313" key="2">
    <source>
        <dbReference type="EMBL" id="PKZ69552.1"/>
    </source>
</evidence>
<accession>A0A2I1RK98</accession>
<dbReference type="Pfam" id="PF13470">
    <property type="entry name" value="PIN_3"/>
    <property type="match status" value="1"/>
</dbReference>
<dbReference type="InterPro" id="IPR002850">
    <property type="entry name" value="PIN_toxin-like"/>
</dbReference>
<name>A0A2I1RK98_FAUOS</name>
<dbReference type="EMBL" id="PKJS01000003">
    <property type="protein sequence ID" value="PKZ69552.1"/>
    <property type="molecule type" value="Genomic_DNA"/>
</dbReference>
<feature type="domain" description="PIN" evidence="1">
    <location>
        <begin position="13"/>
        <end position="120"/>
    </location>
</feature>
<gene>
    <name evidence="2" type="ORF">CYJ96_03430</name>
</gene>
<dbReference type="InterPro" id="IPR002716">
    <property type="entry name" value="PIN_dom"/>
</dbReference>
<organism evidence="2 3">
    <name type="scientific">Faucicola osloensis</name>
    <name type="common">Moraxella osloensis</name>
    <dbReference type="NCBI Taxonomy" id="34062"/>
    <lineage>
        <taxon>Bacteria</taxon>
        <taxon>Pseudomonadati</taxon>
        <taxon>Pseudomonadota</taxon>
        <taxon>Gammaproteobacteria</taxon>
        <taxon>Moraxellales</taxon>
        <taxon>Moraxellaceae</taxon>
        <taxon>Faucicola</taxon>
    </lineage>
</organism>
<protein>
    <submittedName>
        <fullName evidence="2">PIN domain-containing protein</fullName>
    </submittedName>
</protein>
<reference evidence="2 3" key="1">
    <citation type="submission" date="2017-12" db="EMBL/GenBank/DDBJ databases">
        <title>Phylogenetic diversity of female urinary microbiome.</title>
        <authorList>
            <person name="Thomas-White K."/>
            <person name="Wolfe A.J."/>
        </authorList>
    </citation>
    <scope>NUCLEOTIDE SEQUENCE [LARGE SCALE GENOMIC DNA]</scope>
    <source>
        <strain evidence="2 3">UMB0416</strain>
    </source>
</reference>
<dbReference type="PANTHER" id="PTHR34610:SF3">
    <property type="entry name" value="SSL7007 PROTEIN"/>
    <property type="match status" value="1"/>
</dbReference>
<proteinExistence type="predicted"/>
<dbReference type="AlphaFoldDB" id="A0A2I1RK98"/>
<evidence type="ECO:0000313" key="3">
    <source>
        <dbReference type="Proteomes" id="UP000234914"/>
    </source>
</evidence>
<sequence length="150" mass="17230">MFNLLIQIGTHPNILVGACLGSRYDNLVIRGCLTGDFKPLVSHALLFEYEDLIGRESVFDHPVALNFEEREILFNALYSVCRLIDVSYLWRPNLKDEGDNFIVELAVAGNAHYIVTKNIKDFRQSELIFDSFKVITPKQLLENPDVRYHT</sequence>
<evidence type="ECO:0000259" key="1">
    <source>
        <dbReference type="Pfam" id="PF13470"/>
    </source>
</evidence>
<comment type="caution">
    <text evidence="2">The sequence shown here is derived from an EMBL/GenBank/DDBJ whole genome shotgun (WGS) entry which is preliminary data.</text>
</comment>